<feature type="region of interest" description="Disordered" evidence="1">
    <location>
        <begin position="1"/>
        <end position="28"/>
    </location>
</feature>
<evidence type="ECO:0000313" key="2">
    <source>
        <dbReference type="EMBL" id="KAG0491255.1"/>
    </source>
</evidence>
<accession>A0A835RFB8</accession>
<reference evidence="4 5" key="1">
    <citation type="journal article" date="2020" name="Nat. Food">
        <title>A phased Vanilla planifolia genome enables genetic improvement of flavour and production.</title>
        <authorList>
            <person name="Hasing T."/>
            <person name="Tang H."/>
            <person name="Brym M."/>
            <person name="Khazi F."/>
            <person name="Huang T."/>
            <person name="Chambers A.H."/>
        </authorList>
    </citation>
    <scope>NUCLEOTIDE SEQUENCE [LARGE SCALE GENOMIC DNA]</scope>
    <source>
        <tissue evidence="2">Leaf</tissue>
    </source>
</reference>
<dbReference type="EMBL" id="JADCNL010000002">
    <property type="protein sequence ID" value="KAG0491255.1"/>
    <property type="molecule type" value="Genomic_DNA"/>
</dbReference>
<gene>
    <name evidence="3" type="ORF">HPP92_004205</name>
    <name evidence="2" type="ORF">HPP92_004653</name>
</gene>
<name>A0A835RFB8_VANPL</name>
<evidence type="ECO:0000313" key="5">
    <source>
        <dbReference type="Proteomes" id="UP000639772"/>
    </source>
</evidence>
<sequence length="84" mass="9534">MRNPPLRTVQWTSQRGDSDRRGRTPRNWLSMPSCFSRLHRENHPPVALRPQPLVEEDVEHFAAHVIETDVNGLGETPVIGEPSA</sequence>
<organism evidence="2 4">
    <name type="scientific">Vanilla planifolia</name>
    <name type="common">Vanilla</name>
    <dbReference type="NCBI Taxonomy" id="51239"/>
    <lineage>
        <taxon>Eukaryota</taxon>
        <taxon>Viridiplantae</taxon>
        <taxon>Streptophyta</taxon>
        <taxon>Embryophyta</taxon>
        <taxon>Tracheophyta</taxon>
        <taxon>Spermatophyta</taxon>
        <taxon>Magnoliopsida</taxon>
        <taxon>Liliopsida</taxon>
        <taxon>Asparagales</taxon>
        <taxon>Orchidaceae</taxon>
        <taxon>Vanilloideae</taxon>
        <taxon>Vanilleae</taxon>
        <taxon>Vanilla</taxon>
    </lineage>
</organism>
<dbReference type="AlphaFoldDB" id="A0A835RFB8"/>
<dbReference type="Proteomes" id="UP000636800">
    <property type="component" value="Chromosome 2"/>
</dbReference>
<evidence type="ECO:0000256" key="1">
    <source>
        <dbReference type="SAM" id="MobiDB-lite"/>
    </source>
</evidence>
<comment type="caution">
    <text evidence="2">The sequence shown here is derived from an EMBL/GenBank/DDBJ whole genome shotgun (WGS) entry which is preliminary data.</text>
</comment>
<dbReference type="Proteomes" id="UP000639772">
    <property type="component" value="Unassembled WGS sequence"/>
</dbReference>
<evidence type="ECO:0000313" key="3">
    <source>
        <dbReference type="EMBL" id="KAG0493211.1"/>
    </source>
</evidence>
<evidence type="ECO:0000313" key="4">
    <source>
        <dbReference type="Proteomes" id="UP000636800"/>
    </source>
</evidence>
<dbReference type="EMBL" id="JADCNM010000002">
    <property type="protein sequence ID" value="KAG0493211.1"/>
    <property type="molecule type" value="Genomic_DNA"/>
</dbReference>
<keyword evidence="4" id="KW-1185">Reference proteome</keyword>
<proteinExistence type="predicted"/>
<protein>
    <submittedName>
        <fullName evidence="2">Uncharacterized protein</fullName>
    </submittedName>
</protein>